<dbReference type="EMBL" id="BOOR01000045">
    <property type="protein sequence ID" value="GII57116.1"/>
    <property type="molecule type" value="Genomic_DNA"/>
</dbReference>
<feature type="region of interest" description="Disordered" evidence="6">
    <location>
        <begin position="42"/>
        <end position="71"/>
    </location>
</feature>
<accession>A0A8J3V582</accession>
<dbReference type="Pfam" id="PF01344">
    <property type="entry name" value="Kelch_1"/>
    <property type="match status" value="1"/>
</dbReference>
<dbReference type="PANTHER" id="PTHR45632:SF3">
    <property type="entry name" value="KELCH-LIKE PROTEIN 32"/>
    <property type="match status" value="1"/>
</dbReference>
<proteinExistence type="predicted"/>
<organism evidence="8 9">
    <name type="scientific">Planotetraspora thailandica</name>
    <dbReference type="NCBI Taxonomy" id="487172"/>
    <lineage>
        <taxon>Bacteria</taxon>
        <taxon>Bacillati</taxon>
        <taxon>Actinomycetota</taxon>
        <taxon>Actinomycetes</taxon>
        <taxon>Streptosporangiales</taxon>
        <taxon>Streptosporangiaceae</taxon>
        <taxon>Planotetraspora</taxon>
    </lineage>
</organism>
<feature type="domain" description="Peptidase S53" evidence="7">
    <location>
        <begin position="101"/>
        <end position="457"/>
    </location>
</feature>
<evidence type="ECO:0000313" key="9">
    <source>
        <dbReference type="Proteomes" id="UP000605992"/>
    </source>
</evidence>
<evidence type="ECO:0000313" key="8">
    <source>
        <dbReference type="EMBL" id="GII57116.1"/>
    </source>
</evidence>
<evidence type="ECO:0000256" key="4">
    <source>
        <dbReference type="ARBA" id="ARBA00022801"/>
    </source>
</evidence>
<dbReference type="InterPro" id="IPR023828">
    <property type="entry name" value="Peptidase_S8_Ser-AS"/>
</dbReference>
<dbReference type="InterPro" id="IPR036852">
    <property type="entry name" value="Peptidase_S8/S53_dom_sf"/>
</dbReference>
<dbReference type="Gene3D" id="2.60.40.1120">
    <property type="entry name" value="Carboxypeptidase-like, regulatory domain"/>
    <property type="match status" value="4"/>
</dbReference>
<dbReference type="InterPro" id="IPR006652">
    <property type="entry name" value="Kelch_1"/>
</dbReference>
<comment type="caution">
    <text evidence="8">The sequence shown here is derived from an EMBL/GenBank/DDBJ whole genome shotgun (WGS) entry which is preliminary data.</text>
</comment>
<dbReference type="GO" id="GO:0004252">
    <property type="term" value="F:serine-type endopeptidase activity"/>
    <property type="evidence" value="ECO:0007669"/>
    <property type="project" value="InterPro"/>
</dbReference>
<evidence type="ECO:0000256" key="2">
    <source>
        <dbReference type="ARBA" id="ARBA00022670"/>
    </source>
</evidence>
<dbReference type="Gene3D" id="2.60.120.260">
    <property type="entry name" value="Galactose-binding domain-like"/>
    <property type="match status" value="1"/>
</dbReference>
<dbReference type="Gene3D" id="3.40.50.200">
    <property type="entry name" value="Peptidase S8/S53 domain"/>
    <property type="match status" value="1"/>
</dbReference>
<keyword evidence="9" id="KW-1185">Reference proteome</keyword>
<evidence type="ECO:0000256" key="1">
    <source>
        <dbReference type="ARBA" id="ARBA00022441"/>
    </source>
</evidence>
<keyword evidence="3" id="KW-0677">Repeat</keyword>
<dbReference type="RefSeq" id="WP_377354614.1">
    <property type="nucleotide sequence ID" value="NZ_JBHLUG010000015.1"/>
</dbReference>
<keyword evidence="5" id="KW-0720">Serine protease</keyword>
<dbReference type="Proteomes" id="UP000605992">
    <property type="component" value="Unassembled WGS sequence"/>
</dbReference>
<dbReference type="CDD" id="cd04056">
    <property type="entry name" value="Peptidases_S53"/>
    <property type="match status" value="1"/>
</dbReference>
<keyword evidence="4" id="KW-0378">Hydrolase</keyword>
<gene>
    <name evidence="8" type="ORF">Pth03_55050</name>
</gene>
<dbReference type="PROSITE" id="PS00138">
    <property type="entry name" value="SUBTILASE_SER"/>
    <property type="match status" value="1"/>
</dbReference>
<sequence>MRTWRGPEPRPWPRVRAGGRHVALLVTVLLAVLTLGAAPSSAATSAATPPAAGQSASGSTSGSTAEQPQPLCDAPAEGRFSCFALRRPRPAGQSQKRVSAAVAPDGYGPADLIGAYRLPADGGAGQTVAIVDAFDAPTAEADLAVYRAQYGLPPCTTANGCFRKVDQRGGTDYPVPDGGWAGEIALDLDMVSAVAPRADILLVEADSNYPDDLGAAVDQAVAMGAKFVSNSYGTDREYPDDATLDVHYNHPGVAIVASSGDYGYGVSYPAASPYVTAVGGTSLVRDSSARGWSETVWNSSWLSSGEERWGAAGSGCSVYGAKPGFQSDPGCPGRTVADVSAVADPVTGVAVYNSYSDTGWSVYGGTSASSPIIAGVYAIAGTPVQGTDANSYVYANRGGLNDVVSGDNASCPAGLCGFGTTPSCDPSYLCVAGAGYDGPTGLGTPSGVASFRGGPHGTIAGTVTDATTKAPIPGALVSFGAYSATSGPDGGYRLSIPAGDYTGTVGAYGYKQASIEKATLGDGATLTRDVALEPLPSQTVSGTVTDGGGHGWPMYAKVGVAGVPGAPVWTDPVTGVYRVKLPQGVTYALTVTAAYPGYLPATASVTVGTKPVTANVAIPVDAQKASAPGYTLTYHGGGVQPFDDRSAPAGWTVKNNNDNGGWQFDDPLGRGNQTGGGGGFAIVDDFHLGWAQVDTELRSPSYDLSKEKDPVVEFETHFPPFQRLDTPKADVDVSTDGGSTWTTVWTAPDTVNGPAHESVSLKAYAGRSDVRLRFHYAGGLGNIWEVDKVAVGTRTFAPAPGGLVVGQVTDANTGAGVVGATVSGGSPGERAISVPTPDDLTLGDGLYWLFSPKGERKITAEKAAFHYPALTEHVKVSGGVTRADFALKAGRLAVAPAALDAPVTWGSSRTLTFTVRNTGAGPATFRLGERPGSAQPEAGASAPVNRVKVPKEQATADGGTGAPVPGARSTQPAGTAWRPVADLPVQGTGMVAGAYNGKLYAGLGNTGQGTTFSNSFSSYDPATDSWTTLTSPWYRRWAAAGAFVDGRFYVTSGRDSMGGTVAATEAYDPKADSWQTLAPNPEPYGSSGVATLDGKLYLVGGCRQGDFGSENCNNNTVMVYDPAADHWSKAAPYPAGAAYLSCGGIDGKVYCAGGIATTAGYAYDPAANSWSPIAGMPLDLMGSAYAVANGRLLVSTGYSYGLGADTNEGFAYDPAADAWSPLPNAGVTVSGAAGAPGFYLVGGTDPATGQPSTRVETLPGYDRPYADVPWLSARAGTTRLAPGKSTTVTVTLDADPRTTSMLTDYTAAVTVAGDTPYTSQAVPVTMRVRPPASWGRLSGTVRETGGRAVAGATVTLQTERGTHTVTHTVTTGADGGYEIWLAHAGDSVRVTVTAPGHRAATGLVRIKGGDTAVRDFTLQPAS</sequence>
<evidence type="ECO:0000256" key="6">
    <source>
        <dbReference type="SAM" id="MobiDB-lite"/>
    </source>
</evidence>
<evidence type="ECO:0000259" key="7">
    <source>
        <dbReference type="PROSITE" id="PS51695"/>
    </source>
</evidence>
<dbReference type="PANTHER" id="PTHR45632">
    <property type="entry name" value="LD33804P"/>
    <property type="match status" value="1"/>
</dbReference>
<name>A0A8J3V582_9ACTN</name>
<dbReference type="InterPro" id="IPR015915">
    <property type="entry name" value="Kelch-typ_b-propeller"/>
</dbReference>
<feature type="compositionally biased region" description="Low complexity" evidence="6">
    <location>
        <begin position="42"/>
        <end position="65"/>
    </location>
</feature>
<dbReference type="PROSITE" id="PS51695">
    <property type="entry name" value="SEDOLISIN"/>
    <property type="match status" value="1"/>
</dbReference>
<dbReference type="SMART" id="SM00612">
    <property type="entry name" value="Kelch"/>
    <property type="match status" value="5"/>
</dbReference>
<dbReference type="SUPFAM" id="SSF49464">
    <property type="entry name" value="Carboxypeptidase regulatory domain-like"/>
    <property type="match status" value="3"/>
</dbReference>
<protein>
    <recommendedName>
        <fullName evidence="7">Peptidase S53 domain-containing protein</fullName>
    </recommendedName>
</protein>
<dbReference type="InterPro" id="IPR030400">
    <property type="entry name" value="Sedolisin_dom"/>
</dbReference>
<dbReference type="Gene3D" id="2.120.10.80">
    <property type="entry name" value="Kelch-type beta propeller"/>
    <property type="match status" value="2"/>
</dbReference>
<dbReference type="SUPFAM" id="SSF52743">
    <property type="entry name" value="Subtilisin-like"/>
    <property type="match status" value="1"/>
</dbReference>
<evidence type="ECO:0000256" key="5">
    <source>
        <dbReference type="ARBA" id="ARBA00022825"/>
    </source>
</evidence>
<dbReference type="SUPFAM" id="SSF117281">
    <property type="entry name" value="Kelch motif"/>
    <property type="match status" value="2"/>
</dbReference>
<feature type="region of interest" description="Disordered" evidence="6">
    <location>
        <begin position="922"/>
        <end position="975"/>
    </location>
</feature>
<reference evidence="8" key="1">
    <citation type="submission" date="2021-01" db="EMBL/GenBank/DDBJ databases">
        <title>Whole genome shotgun sequence of Planotetraspora thailandica NBRC 104271.</title>
        <authorList>
            <person name="Komaki H."/>
            <person name="Tamura T."/>
        </authorList>
    </citation>
    <scope>NUCLEOTIDE SEQUENCE</scope>
    <source>
        <strain evidence="8">NBRC 104271</strain>
    </source>
</reference>
<dbReference type="Pfam" id="PF13620">
    <property type="entry name" value="CarboxypepD_reg"/>
    <property type="match status" value="2"/>
</dbReference>
<keyword evidence="2" id="KW-0645">Protease</keyword>
<dbReference type="InterPro" id="IPR008969">
    <property type="entry name" value="CarboxyPept-like_regulatory"/>
</dbReference>
<keyword evidence="1" id="KW-0880">Kelch repeat</keyword>
<dbReference type="GO" id="GO:0006508">
    <property type="term" value="P:proteolysis"/>
    <property type="evidence" value="ECO:0007669"/>
    <property type="project" value="UniProtKB-KW"/>
</dbReference>
<evidence type="ECO:0000256" key="3">
    <source>
        <dbReference type="ARBA" id="ARBA00022737"/>
    </source>
</evidence>